<evidence type="ECO:0000256" key="4">
    <source>
        <dbReference type="ARBA" id="ARBA00010008"/>
    </source>
</evidence>
<dbReference type="EC" id="2.3.1.47" evidence="11"/>
<dbReference type="PROSITE" id="PS00599">
    <property type="entry name" value="AA_TRANSFER_CLASS_2"/>
    <property type="match status" value="1"/>
</dbReference>
<keyword evidence="6 11" id="KW-0808">Transferase</keyword>
<dbReference type="Pfam" id="PF00155">
    <property type="entry name" value="Aminotran_1_2"/>
    <property type="match status" value="1"/>
</dbReference>
<comment type="cofactor">
    <cofactor evidence="1 10 11">
        <name>pyridoxal 5'-phosphate</name>
        <dbReference type="ChEBI" id="CHEBI:597326"/>
    </cofactor>
</comment>
<dbReference type="InterPro" id="IPR015424">
    <property type="entry name" value="PyrdxlP-dep_Trfase"/>
</dbReference>
<evidence type="ECO:0000256" key="7">
    <source>
        <dbReference type="ARBA" id="ARBA00022756"/>
    </source>
</evidence>
<evidence type="ECO:0000313" key="14">
    <source>
        <dbReference type="Proteomes" id="UP000748108"/>
    </source>
</evidence>
<dbReference type="InterPro" id="IPR004839">
    <property type="entry name" value="Aminotransferase_I/II_large"/>
</dbReference>
<dbReference type="GO" id="GO:0009102">
    <property type="term" value="P:biotin biosynthetic process"/>
    <property type="evidence" value="ECO:0007669"/>
    <property type="project" value="UniProtKB-UniRule"/>
</dbReference>
<keyword evidence="13" id="KW-0012">Acyltransferase</keyword>
<comment type="similarity">
    <text evidence="4 11">Belongs to the class-II pyridoxal-phosphate-dependent aminotransferase family. BioF subfamily.</text>
</comment>
<dbReference type="PANTHER" id="PTHR13693:SF100">
    <property type="entry name" value="8-AMINO-7-OXONONANOATE SYNTHASE"/>
    <property type="match status" value="1"/>
</dbReference>
<comment type="function">
    <text evidence="2 11">Catalyzes the decarboxylative condensation of pimeloyl-[acyl-carrier protein] and L-alanine to produce 8-amino-7-oxononanoate (AON), [acyl-carrier protein], and carbon dioxide.</text>
</comment>
<dbReference type="CDD" id="cd06454">
    <property type="entry name" value="KBL_like"/>
    <property type="match status" value="1"/>
</dbReference>
<dbReference type="InterPro" id="IPR015422">
    <property type="entry name" value="PyrdxlP-dep_Trfase_small"/>
</dbReference>
<name>A0A947CZL5_HYDSH</name>
<evidence type="ECO:0000313" key="13">
    <source>
        <dbReference type="EMBL" id="MBT9282765.1"/>
    </source>
</evidence>
<protein>
    <recommendedName>
        <fullName evidence="11">8-amino-7-ketopelargonate synthase</fullName>
        <ecNumber evidence="11">2.3.1.47</ecNumber>
    </recommendedName>
</protein>
<dbReference type="Proteomes" id="UP000748108">
    <property type="component" value="Unassembled WGS sequence"/>
</dbReference>
<dbReference type="NCBIfam" id="TIGR00858">
    <property type="entry name" value="bioF"/>
    <property type="match status" value="1"/>
</dbReference>
<accession>A0A947CZL5</accession>
<dbReference type="GO" id="GO:0008710">
    <property type="term" value="F:8-amino-7-oxononanoate synthase activity"/>
    <property type="evidence" value="ECO:0007669"/>
    <property type="project" value="UniProtKB-UniRule"/>
</dbReference>
<keyword evidence="8 10" id="KW-0663">Pyridoxal phosphate</keyword>
<evidence type="ECO:0000256" key="10">
    <source>
        <dbReference type="PIRSR" id="PIRSR604723-51"/>
    </source>
</evidence>
<dbReference type="InterPro" id="IPR004723">
    <property type="entry name" value="AONS_Archaea/Proteobacteria"/>
</dbReference>
<dbReference type="PANTHER" id="PTHR13693">
    <property type="entry name" value="CLASS II AMINOTRANSFERASE/8-AMINO-7-OXONONANOATE SYNTHASE"/>
    <property type="match status" value="1"/>
</dbReference>
<evidence type="ECO:0000256" key="11">
    <source>
        <dbReference type="RuleBase" id="RU003693"/>
    </source>
</evidence>
<keyword evidence="7" id="KW-0093">Biotin biosynthesis</keyword>
<comment type="pathway">
    <text evidence="3 11">Cofactor biosynthesis; biotin biosynthesis.</text>
</comment>
<evidence type="ECO:0000256" key="6">
    <source>
        <dbReference type="ARBA" id="ARBA00022679"/>
    </source>
</evidence>
<feature type="modified residue" description="N6-(pyridoxal phosphate)lysine" evidence="10">
    <location>
        <position position="246"/>
    </location>
</feature>
<organism evidence="13 14">
    <name type="scientific">Hydrogenibacillus schlegelii</name>
    <name type="common">Bacillus schlegelii</name>
    <dbReference type="NCBI Taxonomy" id="1484"/>
    <lineage>
        <taxon>Bacteria</taxon>
        <taxon>Bacillati</taxon>
        <taxon>Bacillota</taxon>
        <taxon>Bacilli</taxon>
        <taxon>Bacillales</taxon>
        <taxon>Bacillales Family X. Incertae Sedis</taxon>
        <taxon>Hydrogenibacillus</taxon>
    </lineage>
</organism>
<evidence type="ECO:0000256" key="9">
    <source>
        <dbReference type="ARBA" id="ARBA00047715"/>
    </source>
</evidence>
<comment type="catalytic activity">
    <reaction evidence="9 11">
        <text>6-carboxyhexanoyl-[ACP] + L-alanine + H(+) = (8S)-8-amino-7-oxononanoate + holo-[ACP] + CO2</text>
        <dbReference type="Rhea" id="RHEA:42288"/>
        <dbReference type="Rhea" id="RHEA-COMP:9685"/>
        <dbReference type="Rhea" id="RHEA-COMP:9955"/>
        <dbReference type="ChEBI" id="CHEBI:15378"/>
        <dbReference type="ChEBI" id="CHEBI:16526"/>
        <dbReference type="ChEBI" id="CHEBI:57972"/>
        <dbReference type="ChEBI" id="CHEBI:64479"/>
        <dbReference type="ChEBI" id="CHEBI:78846"/>
        <dbReference type="ChEBI" id="CHEBI:149468"/>
        <dbReference type="EC" id="2.3.1.47"/>
    </reaction>
</comment>
<reference evidence="13" key="1">
    <citation type="journal article" date="2021" name="Microbiology">
        <title>Metagenomic Analysis of the Microbial Community in the Underground Coal Fire Area (Kemerovo Region, Russia) Revealed Predominance of Thermophilic Members of the Phyla Deinococcus-thermus, Aquificae, and Firmicutes.</title>
        <authorList>
            <person name="Kadnikov V."/>
            <person name="Mardanov A.V."/>
            <person name="Beletsky A.V."/>
            <person name="Karnachuk O.V."/>
            <person name="Ravin N.V."/>
        </authorList>
    </citation>
    <scope>NUCLEOTIDE SEQUENCE</scope>
    <source>
        <strain evidence="13">RBS10-49</strain>
    </source>
</reference>
<evidence type="ECO:0000256" key="1">
    <source>
        <dbReference type="ARBA" id="ARBA00001933"/>
    </source>
</evidence>
<dbReference type="InterPro" id="IPR001917">
    <property type="entry name" value="Aminotrans_II_pyridoxalP_BS"/>
</dbReference>
<dbReference type="FunFam" id="3.40.640.10:FF:000006">
    <property type="entry name" value="5-aminolevulinate synthase, mitochondrial"/>
    <property type="match status" value="1"/>
</dbReference>
<dbReference type="SUPFAM" id="SSF53383">
    <property type="entry name" value="PLP-dependent transferases"/>
    <property type="match status" value="1"/>
</dbReference>
<feature type="domain" description="Aminotransferase class I/classII large" evidence="12">
    <location>
        <begin position="45"/>
        <end position="397"/>
    </location>
</feature>
<evidence type="ECO:0000256" key="2">
    <source>
        <dbReference type="ARBA" id="ARBA00002513"/>
    </source>
</evidence>
<evidence type="ECO:0000256" key="8">
    <source>
        <dbReference type="ARBA" id="ARBA00022898"/>
    </source>
</evidence>
<dbReference type="GO" id="GO:0030170">
    <property type="term" value="F:pyridoxal phosphate binding"/>
    <property type="evidence" value="ECO:0007669"/>
    <property type="project" value="InterPro"/>
</dbReference>
<dbReference type="AlphaFoldDB" id="A0A947CZL5"/>
<comment type="subunit">
    <text evidence="5 11">Homodimer.</text>
</comment>
<gene>
    <name evidence="13" type="primary">bioF</name>
    <name evidence="13" type="ORF">KM312_09025</name>
</gene>
<sequence>MTLEAELTEKLRRLKEASLLRRLAVRAGGVPEIEEVGEDGSRTRLLNFSSNDYLGLAGHPALKAAAAEAAARYGAGAGASRLITGHAPWTAALEADLAAWLEKDAALLFSSGYAAGVGTLSALIERDDVVLSDRLNHASLIDGIRLSRARVRRYRHNDLAHLEALLKEVREREGKKRVWIVTESVFSMDGDVAPLREIVELKTRYGAYLVVDEAHAVGLFGPRGGGVAEALGVLEAIEVFIGTLSKALGAVGGFVAGSRPLIDWLVNRARSFMYSTALPPAAVAAAREGLRIVLGEPGRRRRALENAAWFRSQLEALGAFNFVAPVGESGAPPFVTPIVPLVVGSAGQACRVSAALRARGILAVAVRPPTVPEGTARLRFSVSAAHSPDDLARAAEAAAWALEAAADRGVGGGTSGCG</sequence>
<evidence type="ECO:0000256" key="3">
    <source>
        <dbReference type="ARBA" id="ARBA00004746"/>
    </source>
</evidence>
<comment type="caution">
    <text evidence="13">The sequence shown here is derived from an EMBL/GenBank/DDBJ whole genome shotgun (WGS) entry which is preliminary data.</text>
</comment>
<evidence type="ECO:0000259" key="12">
    <source>
        <dbReference type="Pfam" id="PF00155"/>
    </source>
</evidence>
<dbReference type="Gene3D" id="3.40.640.10">
    <property type="entry name" value="Type I PLP-dependent aspartate aminotransferase-like (Major domain)"/>
    <property type="match status" value="1"/>
</dbReference>
<dbReference type="Gene3D" id="3.90.1150.10">
    <property type="entry name" value="Aspartate Aminotransferase, domain 1"/>
    <property type="match status" value="1"/>
</dbReference>
<evidence type="ECO:0000256" key="5">
    <source>
        <dbReference type="ARBA" id="ARBA00011738"/>
    </source>
</evidence>
<dbReference type="InterPro" id="IPR015421">
    <property type="entry name" value="PyrdxlP-dep_Trfase_major"/>
</dbReference>
<dbReference type="InterPro" id="IPR050087">
    <property type="entry name" value="AON_synthase_class-II"/>
</dbReference>
<proteinExistence type="inferred from homology"/>
<dbReference type="EMBL" id="JAHHQF010000070">
    <property type="protein sequence ID" value="MBT9282765.1"/>
    <property type="molecule type" value="Genomic_DNA"/>
</dbReference>